<organism evidence="4 5">
    <name type="scientific">[Mycobacterium] burgundiense</name>
    <dbReference type="NCBI Taxonomy" id="3064286"/>
    <lineage>
        <taxon>Bacteria</taxon>
        <taxon>Bacillati</taxon>
        <taxon>Actinomycetota</taxon>
        <taxon>Actinomycetes</taxon>
        <taxon>Mycobacteriales</taxon>
        <taxon>Mycobacteriaceae</taxon>
        <taxon>Mycolicibacterium</taxon>
    </lineage>
</organism>
<feature type="domain" description="DUF4333" evidence="3">
    <location>
        <begin position="98"/>
        <end position="179"/>
    </location>
</feature>
<sequence>MTDPAGAQRPEPSPPPTGAWPGWQQQPLPPTGAYYPQQPPPPGYYPPPPGPYPGTYGQPPWPPGGYGPPPPFPDGRRRGRRGRLIGVIGTAVVLAVLGITAFWAPGFLRTSELDVTAVQDGVRQVLIDTANGYGAGEVTDVRCNNGANPVIESGATFGCEATINGTQRHLEVTFADDRGTYWVGAPS</sequence>
<evidence type="ECO:0000313" key="4">
    <source>
        <dbReference type="EMBL" id="CAJ1502904.1"/>
    </source>
</evidence>
<accession>A0ABM9LQC1</accession>
<feature type="region of interest" description="Disordered" evidence="1">
    <location>
        <begin position="1"/>
        <end position="78"/>
    </location>
</feature>
<feature type="compositionally biased region" description="Pro residues" evidence="1">
    <location>
        <begin position="37"/>
        <end position="52"/>
    </location>
</feature>
<evidence type="ECO:0000256" key="1">
    <source>
        <dbReference type="SAM" id="MobiDB-lite"/>
    </source>
</evidence>
<evidence type="ECO:0000313" key="5">
    <source>
        <dbReference type="Proteomes" id="UP001190465"/>
    </source>
</evidence>
<feature type="transmembrane region" description="Helical" evidence="2">
    <location>
        <begin position="84"/>
        <end position="104"/>
    </location>
</feature>
<keyword evidence="2" id="KW-0812">Transmembrane</keyword>
<dbReference type="Proteomes" id="UP001190465">
    <property type="component" value="Chromosome"/>
</dbReference>
<evidence type="ECO:0000259" key="3">
    <source>
        <dbReference type="Pfam" id="PF14230"/>
    </source>
</evidence>
<keyword evidence="2" id="KW-1133">Transmembrane helix</keyword>
<evidence type="ECO:0000256" key="2">
    <source>
        <dbReference type="SAM" id="Phobius"/>
    </source>
</evidence>
<name>A0ABM9LQC1_9MYCO</name>
<keyword evidence="2" id="KW-0472">Membrane</keyword>
<feature type="compositionally biased region" description="Pro residues" evidence="1">
    <location>
        <begin position="59"/>
        <end position="73"/>
    </location>
</feature>
<keyword evidence="5" id="KW-1185">Reference proteome</keyword>
<dbReference type="RefSeq" id="WP_308482442.1">
    <property type="nucleotide sequence ID" value="NZ_OY726397.1"/>
</dbReference>
<protein>
    <submittedName>
        <fullName evidence="4">DUF4333 domain-containing protein</fullName>
    </submittedName>
</protein>
<proteinExistence type="predicted"/>
<gene>
    <name evidence="4" type="ORF">MU0053_002303</name>
</gene>
<dbReference type="EMBL" id="OY726397">
    <property type="protein sequence ID" value="CAJ1502904.1"/>
    <property type="molecule type" value="Genomic_DNA"/>
</dbReference>
<reference evidence="4 5" key="1">
    <citation type="submission" date="2023-08" db="EMBL/GenBank/DDBJ databases">
        <authorList>
            <person name="Folkvardsen B D."/>
            <person name="Norman A."/>
        </authorList>
    </citation>
    <scope>NUCLEOTIDE SEQUENCE [LARGE SCALE GENOMIC DNA]</scope>
    <source>
        <strain evidence="4 5">Mu0053</strain>
    </source>
</reference>
<dbReference type="InterPro" id="IPR025637">
    <property type="entry name" value="DUF4333"/>
</dbReference>
<dbReference type="Pfam" id="PF14230">
    <property type="entry name" value="DUF4333"/>
    <property type="match status" value="1"/>
</dbReference>